<feature type="transmembrane region" description="Helical" evidence="8">
    <location>
        <begin position="130"/>
        <end position="148"/>
    </location>
</feature>
<dbReference type="Proteomes" id="UP000483018">
    <property type="component" value="Unassembled WGS sequence"/>
</dbReference>
<dbReference type="OrthoDB" id="9792889at2"/>
<feature type="transmembrane region" description="Helical" evidence="8">
    <location>
        <begin position="319"/>
        <end position="338"/>
    </location>
</feature>
<name>A0A7C8HFL1_9FIRM</name>
<keyword evidence="10" id="KW-1185">Reference proteome</keyword>
<proteinExistence type="inferred from homology"/>
<organism evidence="9 10">
    <name type="scientific">Defluviitalea raffinosedens</name>
    <dbReference type="NCBI Taxonomy" id="1450156"/>
    <lineage>
        <taxon>Bacteria</taxon>
        <taxon>Bacillati</taxon>
        <taxon>Bacillota</taxon>
        <taxon>Clostridia</taxon>
        <taxon>Lachnospirales</taxon>
        <taxon>Defluviitaleaceae</taxon>
        <taxon>Defluviitalea</taxon>
    </lineage>
</organism>
<dbReference type="GO" id="GO:0022857">
    <property type="term" value="F:transmembrane transporter activity"/>
    <property type="evidence" value="ECO:0007669"/>
    <property type="project" value="InterPro"/>
</dbReference>
<feature type="transmembrane region" description="Helical" evidence="8">
    <location>
        <begin position="249"/>
        <end position="280"/>
    </location>
</feature>
<evidence type="ECO:0000256" key="6">
    <source>
        <dbReference type="ARBA" id="ARBA00022989"/>
    </source>
</evidence>
<dbReference type="GO" id="GO:0033214">
    <property type="term" value="P:siderophore-iron import into cell"/>
    <property type="evidence" value="ECO:0007669"/>
    <property type="project" value="TreeGrafter"/>
</dbReference>
<sequence length="345" mass="36543">MIGRNNLSSIQVGYRRRQYRWRIVTLCLGVLTLALCISILIMGNSIYPIPVMIKVLMGEQIQGASFAIRTLRLPRMLSGLFAGIAFGMAGSTFQTMLRNPLASPDIIGVTSGSSVGAMVCILLLKMSGAVASIVAAISGLFFAFLIYMLSKIGKFSGGKLILIGIGIQAMLNAVISFLLLKAPQHDIPAAYRWLSGSLNGVQMTNIPKLFFALIFFGLIIILLGRHLRILELGEQSATTLGIRTDLVRLLLVSSSVVLIACATAVTGPISFVAFLAGPIASKLAGTGAPNEFPAGFIGAILVLAADLIGQFAFNTRFPVGVITGILGSPYLIVLLIRMNRTGGAA</sequence>
<dbReference type="EMBL" id="WSLF01000006">
    <property type="protein sequence ID" value="KAE9634074.1"/>
    <property type="molecule type" value="Genomic_DNA"/>
</dbReference>
<dbReference type="SUPFAM" id="SSF81345">
    <property type="entry name" value="ABC transporter involved in vitamin B12 uptake, BtuC"/>
    <property type="match status" value="1"/>
</dbReference>
<feature type="transmembrane region" description="Helical" evidence="8">
    <location>
        <begin position="160"/>
        <end position="180"/>
    </location>
</feature>
<gene>
    <name evidence="9" type="ORF">GND95_08100</name>
</gene>
<dbReference type="Pfam" id="PF01032">
    <property type="entry name" value="FecCD"/>
    <property type="match status" value="1"/>
</dbReference>
<evidence type="ECO:0000256" key="7">
    <source>
        <dbReference type="ARBA" id="ARBA00023136"/>
    </source>
</evidence>
<dbReference type="PANTHER" id="PTHR30472:SF24">
    <property type="entry name" value="FERRIC ENTEROBACTIN TRANSPORT SYSTEM PERMEASE PROTEIN FEPG"/>
    <property type="match status" value="1"/>
</dbReference>
<feature type="transmembrane region" description="Helical" evidence="8">
    <location>
        <begin position="209"/>
        <end position="228"/>
    </location>
</feature>
<evidence type="ECO:0000256" key="4">
    <source>
        <dbReference type="ARBA" id="ARBA00022475"/>
    </source>
</evidence>
<evidence type="ECO:0000313" key="9">
    <source>
        <dbReference type="EMBL" id="KAE9634074.1"/>
    </source>
</evidence>
<feature type="transmembrane region" description="Helical" evidence="8">
    <location>
        <begin position="106"/>
        <end position="124"/>
    </location>
</feature>
<comment type="caution">
    <text evidence="9">The sequence shown here is derived from an EMBL/GenBank/DDBJ whole genome shotgun (WGS) entry which is preliminary data.</text>
</comment>
<keyword evidence="3" id="KW-0813">Transport</keyword>
<dbReference type="RefSeq" id="WP_158740356.1">
    <property type="nucleotide sequence ID" value="NZ_JAFBEP010000008.1"/>
</dbReference>
<evidence type="ECO:0000256" key="2">
    <source>
        <dbReference type="ARBA" id="ARBA00007935"/>
    </source>
</evidence>
<comment type="similarity">
    <text evidence="2">Belongs to the binding-protein-dependent transport system permease family. FecCD subfamily.</text>
</comment>
<dbReference type="PANTHER" id="PTHR30472">
    <property type="entry name" value="FERRIC ENTEROBACTIN TRANSPORT SYSTEM PERMEASE PROTEIN"/>
    <property type="match status" value="1"/>
</dbReference>
<evidence type="ECO:0000256" key="3">
    <source>
        <dbReference type="ARBA" id="ARBA00022448"/>
    </source>
</evidence>
<keyword evidence="6 8" id="KW-1133">Transmembrane helix</keyword>
<keyword evidence="5 8" id="KW-0812">Transmembrane</keyword>
<comment type="subcellular location">
    <subcellularLocation>
        <location evidence="1">Cell membrane</location>
        <topology evidence="1">Multi-pass membrane protein</topology>
    </subcellularLocation>
</comment>
<evidence type="ECO:0000256" key="5">
    <source>
        <dbReference type="ARBA" id="ARBA00022692"/>
    </source>
</evidence>
<evidence type="ECO:0000256" key="1">
    <source>
        <dbReference type="ARBA" id="ARBA00004651"/>
    </source>
</evidence>
<protein>
    <submittedName>
        <fullName evidence="9">Iron chelate uptake ABC transporter family permease subunit</fullName>
    </submittedName>
</protein>
<dbReference type="AlphaFoldDB" id="A0A7C8HFL1"/>
<evidence type="ECO:0000256" key="8">
    <source>
        <dbReference type="SAM" id="Phobius"/>
    </source>
</evidence>
<dbReference type="InterPro" id="IPR000522">
    <property type="entry name" value="ABC_transptr_permease_BtuC"/>
</dbReference>
<dbReference type="Gene3D" id="1.10.3470.10">
    <property type="entry name" value="ABC transporter involved in vitamin B12 uptake, BtuC"/>
    <property type="match status" value="1"/>
</dbReference>
<feature type="transmembrane region" description="Helical" evidence="8">
    <location>
        <begin position="292"/>
        <end position="312"/>
    </location>
</feature>
<dbReference type="GO" id="GO:0005886">
    <property type="term" value="C:plasma membrane"/>
    <property type="evidence" value="ECO:0007669"/>
    <property type="project" value="UniProtKB-SubCell"/>
</dbReference>
<evidence type="ECO:0000313" key="10">
    <source>
        <dbReference type="Proteomes" id="UP000483018"/>
    </source>
</evidence>
<feature type="transmembrane region" description="Helical" evidence="8">
    <location>
        <begin position="21"/>
        <end position="47"/>
    </location>
</feature>
<accession>A0A7C8HFL1</accession>
<dbReference type="InterPro" id="IPR037294">
    <property type="entry name" value="ABC_BtuC-like"/>
</dbReference>
<keyword evidence="7 8" id="KW-0472">Membrane</keyword>
<keyword evidence="4" id="KW-1003">Cell membrane</keyword>
<reference evidence="9 10" key="1">
    <citation type="submission" date="2019-12" db="EMBL/GenBank/DDBJ databases">
        <title>Defluviitalea raffinosedens, isolated from a biogas fermenter, genome sequencing and characterization.</title>
        <authorList>
            <person name="Rettenmaier R."/>
            <person name="Schneider M."/>
            <person name="Neuhaus K."/>
            <person name="Liebl W."/>
            <person name="Zverlov V."/>
        </authorList>
    </citation>
    <scope>NUCLEOTIDE SEQUENCE [LARGE SCALE GENOMIC DNA]</scope>
    <source>
        <strain evidence="9 10">249c-K6</strain>
    </source>
</reference>
<dbReference type="CDD" id="cd06550">
    <property type="entry name" value="TM_ABC_iron-siderophores_like"/>
    <property type="match status" value="1"/>
</dbReference>